<feature type="non-terminal residue" evidence="2">
    <location>
        <position position="137"/>
    </location>
</feature>
<reference evidence="2" key="1">
    <citation type="submission" date="2021-12" db="EMBL/GenBank/DDBJ databases">
        <authorList>
            <person name="Martin H S."/>
        </authorList>
    </citation>
    <scope>NUCLEOTIDE SEQUENCE</scope>
</reference>
<dbReference type="Proteomes" id="UP000838878">
    <property type="component" value="Chromosome 1"/>
</dbReference>
<organism evidence="2 3">
    <name type="scientific">Brenthis ino</name>
    <name type="common">lesser marbled fritillary</name>
    <dbReference type="NCBI Taxonomy" id="405034"/>
    <lineage>
        <taxon>Eukaryota</taxon>
        <taxon>Metazoa</taxon>
        <taxon>Ecdysozoa</taxon>
        <taxon>Arthropoda</taxon>
        <taxon>Hexapoda</taxon>
        <taxon>Insecta</taxon>
        <taxon>Pterygota</taxon>
        <taxon>Neoptera</taxon>
        <taxon>Endopterygota</taxon>
        <taxon>Lepidoptera</taxon>
        <taxon>Glossata</taxon>
        <taxon>Ditrysia</taxon>
        <taxon>Papilionoidea</taxon>
        <taxon>Nymphalidae</taxon>
        <taxon>Heliconiinae</taxon>
        <taxon>Argynnini</taxon>
        <taxon>Brenthis</taxon>
    </lineage>
</organism>
<dbReference type="OrthoDB" id="7434759at2759"/>
<feature type="compositionally biased region" description="Basic and acidic residues" evidence="1">
    <location>
        <begin position="1"/>
        <end position="22"/>
    </location>
</feature>
<evidence type="ECO:0000256" key="1">
    <source>
        <dbReference type="SAM" id="MobiDB-lite"/>
    </source>
</evidence>
<proteinExistence type="predicted"/>
<dbReference type="EMBL" id="OV170221">
    <property type="protein sequence ID" value="CAH0712981.1"/>
    <property type="molecule type" value="Genomic_DNA"/>
</dbReference>
<gene>
    <name evidence="2" type="ORF">BINO364_LOCUS187</name>
</gene>
<protein>
    <submittedName>
        <fullName evidence="2">Uncharacterized protein</fullName>
    </submittedName>
</protein>
<feature type="region of interest" description="Disordered" evidence="1">
    <location>
        <begin position="104"/>
        <end position="137"/>
    </location>
</feature>
<accession>A0A8S4HY24</accession>
<evidence type="ECO:0000313" key="3">
    <source>
        <dbReference type="Proteomes" id="UP000838878"/>
    </source>
</evidence>
<name>A0A8S4HY24_9NEOP</name>
<sequence length="137" mass="15083">MYLRLVPEDYKHCGRTRDHTKSSGESTPAENVLLESGLVPPRTSDTESAAGQRSRLSQSVSQLSARVRAALPRGRDRVQATEAQDVEDKNVAEEKKGVVYAELALGEQNAEKPPPPSTEYAEIVYTDQPSEVKESKE</sequence>
<keyword evidence="3" id="KW-1185">Reference proteome</keyword>
<dbReference type="AlphaFoldDB" id="A0A8S4HY24"/>
<feature type="region of interest" description="Disordered" evidence="1">
    <location>
        <begin position="1"/>
        <end position="89"/>
    </location>
</feature>
<feature type="compositionally biased region" description="Low complexity" evidence="1">
    <location>
        <begin position="52"/>
        <end position="68"/>
    </location>
</feature>
<evidence type="ECO:0000313" key="2">
    <source>
        <dbReference type="EMBL" id="CAH0712981.1"/>
    </source>
</evidence>